<feature type="transmembrane region" description="Helical" evidence="6">
    <location>
        <begin position="100"/>
        <end position="124"/>
    </location>
</feature>
<dbReference type="InterPro" id="IPR020846">
    <property type="entry name" value="MFS_dom"/>
</dbReference>
<dbReference type="GO" id="GO:0005886">
    <property type="term" value="C:plasma membrane"/>
    <property type="evidence" value="ECO:0007669"/>
    <property type="project" value="UniProtKB-SubCell"/>
</dbReference>
<feature type="transmembrane region" description="Helical" evidence="6">
    <location>
        <begin position="316"/>
        <end position="338"/>
    </location>
</feature>
<organism evidence="8 9">
    <name type="scientific">Saccharopolyspora shandongensis</name>
    <dbReference type="NCBI Taxonomy" id="418495"/>
    <lineage>
        <taxon>Bacteria</taxon>
        <taxon>Bacillati</taxon>
        <taxon>Actinomycetota</taxon>
        <taxon>Actinomycetes</taxon>
        <taxon>Pseudonocardiales</taxon>
        <taxon>Pseudonocardiaceae</taxon>
        <taxon>Saccharopolyspora</taxon>
    </lineage>
</organism>
<feature type="transmembrane region" description="Helical" evidence="6">
    <location>
        <begin position="166"/>
        <end position="191"/>
    </location>
</feature>
<dbReference type="OrthoDB" id="9815525at2"/>
<dbReference type="InterPro" id="IPR022324">
    <property type="entry name" value="Bacilysin_exporter_BacE_put"/>
</dbReference>
<dbReference type="PRINTS" id="PR01988">
    <property type="entry name" value="EXPORTERBACE"/>
</dbReference>
<keyword evidence="4 6" id="KW-1133">Transmembrane helix</keyword>
<dbReference type="CDD" id="cd06173">
    <property type="entry name" value="MFS_MefA_like"/>
    <property type="match status" value="1"/>
</dbReference>
<evidence type="ECO:0000256" key="6">
    <source>
        <dbReference type="SAM" id="Phobius"/>
    </source>
</evidence>
<feature type="transmembrane region" description="Helical" evidence="6">
    <location>
        <begin position="258"/>
        <end position="280"/>
    </location>
</feature>
<keyword evidence="9" id="KW-1185">Reference proteome</keyword>
<accession>A0A1H3LRX1</accession>
<dbReference type="PANTHER" id="PTHR23513">
    <property type="entry name" value="INTEGRAL MEMBRANE EFFLUX PROTEIN-RELATED"/>
    <property type="match status" value="1"/>
</dbReference>
<gene>
    <name evidence="8" type="ORF">SAMN05216215_103218</name>
</gene>
<name>A0A1H3LRX1_9PSEU</name>
<dbReference type="EMBL" id="FNOK01000032">
    <property type="protein sequence ID" value="SDY66839.1"/>
    <property type="molecule type" value="Genomic_DNA"/>
</dbReference>
<evidence type="ECO:0000256" key="3">
    <source>
        <dbReference type="ARBA" id="ARBA00022692"/>
    </source>
</evidence>
<comment type="subcellular location">
    <subcellularLocation>
        <location evidence="1">Cell membrane</location>
        <topology evidence="1">Multi-pass membrane protein</topology>
    </subcellularLocation>
</comment>
<evidence type="ECO:0000313" key="8">
    <source>
        <dbReference type="EMBL" id="SDY66839.1"/>
    </source>
</evidence>
<dbReference type="Proteomes" id="UP000199529">
    <property type="component" value="Unassembled WGS sequence"/>
</dbReference>
<evidence type="ECO:0000256" key="4">
    <source>
        <dbReference type="ARBA" id="ARBA00022989"/>
    </source>
</evidence>
<dbReference type="InterPro" id="IPR011701">
    <property type="entry name" value="MFS"/>
</dbReference>
<reference evidence="9" key="1">
    <citation type="submission" date="2016-10" db="EMBL/GenBank/DDBJ databases">
        <authorList>
            <person name="Varghese N."/>
            <person name="Submissions S."/>
        </authorList>
    </citation>
    <scope>NUCLEOTIDE SEQUENCE [LARGE SCALE GENOMIC DNA]</scope>
    <source>
        <strain evidence="9">CGMCC 4.3530</strain>
    </source>
</reference>
<dbReference type="STRING" id="418495.SAMN05216215_103218"/>
<evidence type="ECO:0000259" key="7">
    <source>
        <dbReference type="PROSITE" id="PS50850"/>
    </source>
</evidence>
<dbReference type="SUPFAM" id="SSF103473">
    <property type="entry name" value="MFS general substrate transporter"/>
    <property type="match status" value="1"/>
</dbReference>
<feature type="domain" description="Major facilitator superfamily (MFS) profile" evidence="7">
    <location>
        <begin position="225"/>
        <end position="418"/>
    </location>
</feature>
<dbReference type="InterPro" id="IPR036259">
    <property type="entry name" value="MFS_trans_sf"/>
</dbReference>
<keyword evidence="3 6" id="KW-0812">Transmembrane</keyword>
<feature type="transmembrane region" description="Helical" evidence="6">
    <location>
        <begin position="52"/>
        <end position="74"/>
    </location>
</feature>
<dbReference type="AlphaFoldDB" id="A0A1H3LRX1"/>
<feature type="transmembrane region" description="Helical" evidence="6">
    <location>
        <begin position="359"/>
        <end position="379"/>
    </location>
</feature>
<dbReference type="Gene3D" id="1.20.1250.20">
    <property type="entry name" value="MFS general substrate transporter like domains"/>
    <property type="match status" value="1"/>
</dbReference>
<protein>
    <submittedName>
        <fullName evidence="8">Predicted arabinose efflux permease, MFS family</fullName>
    </submittedName>
</protein>
<dbReference type="Pfam" id="PF07690">
    <property type="entry name" value="MFS_1"/>
    <property type="match status" value="1"/>
</dbReference>
<dbReference type="GO" id="GO:0022857">
    <property type="term" value="F:transmembrane transporter activity"/>
    <property type="evidence" value="ECO:0007669"/>
    <property type="project" value="InterPro"/>
</dbReference>
<keyword evidence="2" id="KW-1003">Cell membrane</keyword>
<dbReference type="PANTHER" id="PTHR23513:SF6">
    <property type="entry name" value="MAJOR FACILITATOR SUPERFAMILY ASSOCIATED DOMAIN-CONTAINING PROTEIN"/>
    <property type="match status" value="1"/>
</dbReference>
<evidence type="ECO:0000256" key="5">
    <source>
        <dbReference type="ARBA" id="ARBA00023136"/>
    </source>
</evidence>
<dbReference type="PROSITE" id="PS50850">
    <property type="entry name" value="MFS"/>
    <property type="match status" value="1"/>
</dbReference>
<dbReference type="RefSeq" id="WP_093271191.1">
    <property type="nucleotide sequence ID" value="NZ_FNOK01000032.1"/>
</dbReference>
<evidence type="ECO:0000313" key="9">
    <source>
        <dbReference type="Proteomes" id="UP000199529"/>
    </source>
</evidence>
<keyword evidence="5 6" id="KW-0472">Membrane</keyword>
<feature type="transmembrane region" description="Helical" evidence="6">
    <location>
        <begin position="292"/>
        <end position="310"/>
    </location>
</feature>
<evidence type="ECO:0000256" key="1">
    <source>
        <dbReference type="ARBA" id="ARBA00004651"/>
    </source>
</evidence>
<feature type="transmembrane region" description="Helical" evidence="6">
    <location>
        <begin position="385"/>
        <end position="407"/>
    </location>
</feature>
<feature type="transmembrane region" description="Helical" evidence="6">
    <location>
        <begin position="234"/>
        <end position="252"/>
    </location>
</feature>
<sequence>MIDDRTTESARLPGEFRLLVAAVGGSDLGTQISFVALPLTAVLTLGAGPAQVGALGALSTVAFLLVGLPAGAWVDRLPRRAVMITTDVVRAVLYASIPAAWLLGVLTMPQLCAVALLGGIATVFSEVAAQSFLPDVVGRAHLVRANARLMEMRGVNQIVGRSVGGLLVSVLTAPVTIAFDAISYACAAVAIGRIRGARATTAVRSASGVWSAAAAGVRHVLGNRLLRPMAIEGALTNFATTLTLTILPVLFVRELGMTEWALGLFLAIGGCGALVGAIGARWLGERFGLGRMLWITGAVASFAGCFVPMLGSGSLLWPAAVAWALITAKTGIGNVLAVSLRQAATPDHLMGRMNATFRFLLTGALAVASVLAGVLGELVGVRAVLWVSAGAFAVSWLVVFLSPLRFLRELPAEHGNQL</sequence>
<proteinExistence type="predicted"/>
<evidence type="ECO:0000256" key="2">
    <source>
        <dbReference type="ARBA" id="ARBA00022475"/>
    </source>
</evidence>